<dbReference type="InterPro" id="IPR044824">
    <property type="entry name" value="MAIN-like"/>
</dbReference>
<proteinExistence type="predicted"/>
<evidence type="ECO:0000259" key="1">
    <source>
        <dbReference type="Pfam" id="PF10536"/>
    </source>
</evidence>
<dbReference type="Pfam" id="PF10536">
    <property type="entry name" value="PMD"/>
    <property type="match status" value="2"/>
</dbReference>
<dbReference type="EMBL" id="QGNW01000015">
    <property type="protein sequence ID" value="RVX16716.1"/>
    <property type="molecule type" value="Genomic_DNA"/>
</dbReference>
<dbReference type="GO" id="GO:0010073">
    <property type="term" value="P:meristem maintenance"/>
    <property type="evidence" value="ECO:0007669"/>
    <property type="project" value="InterPro"/>
</dbReference>
<dbReference type="PANTHER" id="PTHR46033:SF8">
    <property type="entry name" value="PROTEIN MAINTENANCE OF MERISTEMS-LIKE"/>
    <property type="match status" value="1"/>
</dbReference>
<organism evidence="2 3">
    <name type="scientific">Vitis vinifera</name>
    <name type="common">Grape</name>
    <dbReference type="NCBI Taxonomy" id="29760"/>
    <lineage>
        <taxon>Eukaryota</taxon>
        <taxon>Viridiplantae</taxon>
        <taxon>Streptophyta</taxon>
        <taxon>Embryophyta</taxon>
        <taxon>Tracheophyta</taxon>
        <taxon>Spermatophyta</taxon>
        <taxon>Magnoliopsida</taxon>
        <taxon>eudicotyledons</taxon>
        <taxon>Gunneridae</taxon>
        <taxon>Pentapetalae</taxon>
        <taxon>rosids</taxon>
        <taxon>Vitales</taxon>
        <taxon>Vitaceae</taxon>
        <taxon>Viteae</taxon>
        <taxon>Vitis</taxon>
    </lineage>
</organism>
<accession>A0A438K697</accession>
<feature type="domain" description="Aminotransferase-like plant mobile" evidence="1">
    <location>
        <begin position="258"/>
        <end position="368"/>
    </location>
</feature>
<dbReference type="Proteomes" id="UP000288805">
    <property type="component" value="Unassembled WGS sequence"/>
</dbReference>
<sequence length="395" mass="45503">MSEVFNSVLKGARSFPITAFVQLTFYRVNSYFVVRRKHGASRLALGEQYTLYVDAKINANVVKAGSHEVVLYDHFQGLFHVKASRGSKKTSSGGRTYRVNLLMEHREGRFDLDPLDRSILALQDRQRSQLVDSGWVLTCRQRLWTFMQEWEMDPPIRRYVMQFGFYGVYRVRHISLDWPLIMSLVERWRPETHTFHLPIGEMTVTLQDVAMILGLCIHGPPITGTCDIDWSLLCSDLLRDVPPPSQIRGSSISARWLLLAYLYRELCRASLDNATEIYGPITLLHLWSWERLHVGRPDFDRPPMPIVVPHVHDDVVYGLHDHLLPNEALPVDPLGHKWRVPLSWSHNPSPHVLTFYRDQLDAQTQDQTRASFTPVSYATKDTSTLFDRYGATFSG</sequence>
<dbReference type="PANTHER" id="PTHR46033">
    <property type="entry name" value="PROTEIN MAIN-LIKE 2"/>
    <property type="match status" value="1"/>
</dbReference>
<evidence type="ECO:0000313" key="2">
    <source>
        <dbReference type="EMBL" id="RVX16716.1"/>
    </source>
</evidence>
<name>A0A438K697_VITVI</name>
<dbReference type="InterPro" id="IPR019557">
    <property type="entry name" value="AminoTfrase-like_pln_mobile"/>
</dbReference>
<reference evidence="2 3" key="1">
    <citation type="journal article" date="2018" name="PLoS Genet.">
        <title>Population sequencing reveals clonal diversity and ancestral inbreeding in the grapevine cultivar Chardonnay.</title>
        <authorList>
            <person name="Roach M.J."/>
            <person name="Johnson D.L."/>
            <person name="Bohlmann J."/>
            <person name="van Vuuren H.J."/>
            <person name="Jones S.J."/>
            <person name="Pretorius I.S."/>
            <person name="Schmidt S.A."/>
            <person name="Borneman A.R."/>
        </authorList>
    </citation>
    <scope>NUCLEOTIDE SEQUENCE [LARGE SCALE GENOMIC DNA]</scope>
    <source>
        <strain evidence="3">cv. Chardonnay</strain>
        <tissue evidence="2">Leaf</tissue>
    </source>
</reference>
<comment type="caution">
    <text evidence="2">The sequence shown here is derived from an EMBL/GenBank/DDBJ whole genome shotgun (WGS) entry which is preliminary data.</text>
</comment>
<gene>
    <name evidence="2" type="primary">MAIL3_83</name>
    <name evidence="2" type="ORF">CK203_006172</name>
</gene>
<protein>
    <submittedName>
        <fullName evidence="2">Serine/threonine-protein phosphatase 7 long form-like</fullName>
    </submittedName>
</protein>
<feature type="domain" description="Aminotransferase-like plant mobile" evidence="1">
    <location>
        <begin position="164"/>
        <end position="257"/>
    </location>
</feature>
<evidence type="ECO:0000313" key="3">
    <source>
        <dbReference type="Proteomes" id="UP000288805"/>
    </source>
</evidence>
<dbReference type="AlphaFoldDB" id="A0A438K697"/>